<feature type="binding site" evidence="7">
    <location>
        <position position="101"/>
    </location>
    <ligand>
        <name>substrate</name>
    </ligand>
</feature>
<feature type="binding site" evidence="7">
    <location>
        <position position="58"/>
    </location>
    <ligand>
        <name>NAD(+)</name>
        <dbReference type="ChEBI" id="CHEBI:57540"/>
    </ligand>
</feature>
<dbReference type="InterPro" id="IPR001236">
    <property type="entry name" value="Lactate/malate_DH_N"/>
</dbReference>
<dbReference type="NCBIfam" id="TIGR01771">
    <property type="entry name" value="L-LDH-NAD"/>
    <property type="match status" value="1"/>
</dbReference>
<feature type="binding site" evidence="7">
    <location>
        <begin position="98"/>
        <end position="99"/>
    </location>
    <ligand>
        <name>NAD(+)</name>
        <dbReference type="ChEBI" id="CHEBI:57540"/>
    </ligand>
</feature>
<dbReference type="KEGG" id="cva:CVAR_2864"/>
<dbReference type="GO" id="GO:0006089">
    <property type="term" value="P:lactate metabolic process"/>
    <property type="evidence" value="ECO:0007669"/>
    <property type="project" value="TreeGrafter"/>
</dbReference>
<dbReference type="AlphaFoldDB" id="G0HH55"/>
<feature type="binding site" evidence="7">
    <location>
        <position position="162"/>
    </location>
    <ligand>
        <name>NAD(+)</name>
        <dbReference type="ChEBI" id="CHEBI:57540"/>
    </ligand>
</feature>
<feature type="domain" description="Lactate/malate dehydrogenase C-terminal" evidence="11">
    <location>
        <begin position="164"/>
        <end position="330"/>
    </location>
</feature>
<dbReference type="NCBIfam" id="NF000824">
    <property type="entry name" value="PRK00066.1"/>
    <property type="match status" value="1"/>
</dbReference>
<feature type="binding site" evidence="7">
    <location>
        <begin position="139"/>
        <end position="142"/>
    </location>
    <ligand>
        <name>substrate</name>
    </ligand>
</feature>
<evidence type="ECO:0000256" key="1">
    <source>
        <dbReference type="ARBA" id="ARBA00004843"/>
    </source>
</evidence>
<evidence type="ECO:0000313" key="13">
    <source>
        <dbReference type="Proteomes" id="UP000006659"/>
    </source>
</evidence>
<dbReference type="Proteomes" id="UP000006659">
    <property type="component" value="Chromosome"/>
</dbReference>
<dbReference type="InterPro" id="IPR022383">
    <property type="entry name" value="Lactate/malate_DH_C"/>
</dbReference>
<dbReference type="EMBL" id="CP002917">
    <property type="protein sequence ID" value="AEK38205.1"/>
    <property type="molecule type" value="Genomic_DNA"/>
</dbReference>
<feature type="binding site" evidence="7">
    <location>
        <begin position="137"/>
        <end position="139"/>
    </location>
    <ligand>
        <name>NAD(+)</name>
        <dbReference type="ChEBI" id="CHEBI:57540"/>
    </ligand>
</feature>
<feature type="active site" description="Proton acceptor" evidence="7 8">
    <location>
        <position position="194"/>
    </location>
</feature>
<evidence type="ECO:0000256" key="3">
    <source>
        <dbReference type="ARBA" id="ARBA00012967"/>
    </source>
</evidence>
<keyword evidence="4 7" id="KW-0560">Oxidoreductase</keyword>
<feature type="binding site" evidence="9">
    <location>
        <begin position="28"/>
        <end position="33"/>
    </location>
    <ligand>
        <name>NAD(+)</name>
        <dbReference type="ChEBI" id="CHEBI:57540"/>
    </ligand>
</feature>
<organism evidence="12 13">
    <name type="scientific">Corynebacterium variabile (strain DSM 44702 / CIP 107183 / JCM 12073 / NCIMB 30131)</name>
    <name type="common">Corynebacterium mooreparkense</name>
    <dbReference type="NCBI Taxonomy" id="858619"/>
    <lineage>
        <taxon>Bacteria</taxon>
        <taxon>Bacillati</taxon>
        <taxon>Actinomycetota</taxon>
        <taxon>Actinomycetes</taxon>
        <taxon>Mycobacteriales</taxon>
        <taxon>Corynebacteriaceae</taxon>
        <taxon>Corynebacterium</taxon>
    </lineage>
</organism>
<dbReference type="InterPro" id="IPR015955">
    <property type="entry name" value="Lactate_DH/Glyco_Ohase_4_C"/>
</dbReference>
<dbReference type="PRINTS" id="PR00086">
    <property type="entry name" value="LLDHDRGNASE"/>
</dbReference>
<dbReference type="InterPro" id="IPR001557">
    <property type="entry name" value="L-lactate/malate_DH"/>
</dbReference>
<dbReference type="Pfam" id="PF02866">
    <property type="entry name" value="Ldh_1_C"/>
    <property type="match status" value="1"/>
</dbReference>
<protein>
    <recommendedName>
        <fullName evidence="3 7">L-lactate dehydrogenase</fullName>
        <shortName evidence="7">L-LDH</shortName>
        <ecNumber evidence="3 7">1.1.1.27</ecNumber>
    </recommendedName>
</protein>
<dbReference type="PROSITE" id="PS00064">
    <property type="entry name" value="L_LDH"/>
    <property type="match status" value="1"/>
</dbReference>
<dbReference type="PANTHER" id="PTHR43128:SF16">
    <property type="entry name" value="L-LACTATE DEHYDROGENASE"/>
    <property type="match status" value="1"/>
</dbReference>
<feature type="binding site" evidence="7">
    <location>
        <position position="32"/>
    </location>
    <ligand>
        <name>NAD(+)</name>
        <dbReference type="ChEBI" id="CHEBI:57540"/>
    </ligand>
</feature>
<name>G0HH55_CORVD</name>
<evidence type="ECO:0000259" key="11">
    <source>
        <dbReference type="Pfam" id="PF02866"/>
    </source>
</evidence>
<reference evidence="12 13" key="1">
    <citation type="journal article" date="2011" name="BMC Genomics">
        <title>Complete genome sequence of Corynebacterium variabile DSM 44702 isolated from the surface of smear-ripened cheeses and insights into cheese ripening and flavor generation.</title>
        <authorList>
            <person name="Schroeder J."/>
            <person name="Maus I."/>
            <person name="Trost E."/>
            <person name="Tauch A."/>
        </authorList>
    </citation>
    <scope>NUCLEOTIDE SEQUENCE [LARGE SCALE GENOMIC DNA]</scope>
    <source>
        <strain evidence="13">DSM 44702 / JCM 12073 / NCIMB 30131</strain>
    </source>
</reference>
<dbReference type="GO" id="GO:0006096">
    <property type="term" value="P:glycolytic process"/>
    <property type="evidence" value="ECO:0007669"/>
    <property type="project" value="UniProtKB-UniRule"/>
</dbReference>
<comment type="caution">
    <text evidence="7">Lacks conserved residue(s) required for the propagation of feature annotation.</text>
</comment>
<feature type="binding site" evidence="7">
    <location>
        <begin position="167"/>
        <end position="170"/>
    </location>
    <ligand>
        <name>substrate</name>
    </ligand>
</feature>
<evidence type="ECO:0000259" key="10">
    <source>
        <dbReference type="Pfam" id="PF00056"/>
    </source>
</evidence>
<dbReference type="Pfam" id="PF00056">
    <property type="entry name" value="Ldh_1_N"/>
    <property type="match status" value="1"/>
</dbReference>
<feature type="binding site" evidence="9">
    <location>
        <position position="114"/>
    </location>
    <ligand>
        <name>NAD(+)</name>
        <dbReference type="ChEBI" id="CHEBI:57540"/>
    </ligand>
</feature>
<feature type="binding site" evidence="7">
    <location>
        <position position="172"/>
    </location>
    <ligand>
        <name>beta-D-fructose 1,6-bisphosphate</name>
        <dbReference type="ChEBI" id="CHEBI:32966"/>
        <note>allosteric activator</note>
    </ligand>
</feature>
<evidence type="ECO:0000256" key="6">
    <source>
        <dbReference type="ARBA" id="ARBA00049258"/>
    </source>
</evidence>
<dbReference type="STRING" id="858619.CVAR_2864"/>
<dbReference type="FunFam" id="3.40.50.720:FF:000018">
    <property type="entry name" value="Malate dehydrogenase"/>
    <property type="match status" value="1"/>
</dbReference>
<dbReference type="Gene3D" id="3.40.50.720">
    <property type="entry name" value="NAD(P)-binding Rossmann-like Domain"/>
    <property type="match status" value="1"/>
</dbReference>
<keyword evidence="7" id="KW-0597">Phosphoprotein</keyword>
<evidence type="ECO:0000256" key="8">
    <source>
        <dbReference type="PIRSR" id="PIRSR000102-1"/>
    </source>
</evidence>
<feature type="binding site" evidence="7">
    <location>
        <position position="246"/>
    </location>
    <ligand>
        <name>substrate</name>
    </ligand>
</feature>
<dbReference type="InterPro" id="IPR011304">
    <property type="entry name" value="L-lactate_DH"/>
</dbReference>
<feature type="binding site" evidence="7">
    <location>
        <position position="107"/>
    </location>
    <ligand>
        <name>substrate</name>
    </ligand>
</feature>
<dbReference type="CDD" id="cd05291">
    <property type="entry name" value="HicDH_like"/>
    <property type="match status" value="1"/>
</dbReference>
<dbReference type="UniPathway" id="UPA00554">
    <property type="reaction ID" value="UER00611"/>
</dbReference>
<dbReference type="SUPFAM" id="SSF56327">
    <property type="entry name" value="LDH C-terminal domain-like"/>
    <property type="match status" value="1"/>
</dbReference>
<dbReference type="InterPro" id="IPR036291">
    <property type="entry name" value="NAD(P)-bd_dom_sf"/>
</dbReference>
<dbReference type="SUPFAM" id="SSF51735">
    <property type="entry name" value="NAD(P)-binding Rossmann-fold domains"/>
    <property type="match status" value="1"/>
</dbReference>
<accession>G0HH55</accession>
<proteinExistence type="inferred from homology"/>
<comment type="subunit">
    <text evidence="7">Homotetramer.</text>
</comment>
<feature type="modified residue" description="Phosphotyrosine" evidence="7">
    <location>
        <position position="237"/>
    </location>
</feature>
<dbReference type="Gene3D" id="3.90.110.10">
    <property type="entry name" value="Lactate dehydrogenase/glycoside hydrolase, family 4, C-terminal"/>
    <property type="match status" value="1"/>
</dbReference>
<dbReference type="HOGENOM" id="CLU_045401_1_1_11"/>
<dbReference type="PIRSF" id="PIRSF000102">
    <property type="entry name" value="Lac_mal_DH"/>
    <property type="match status" value="1"/>
</dbReference>
<dbReference type="GO" id="GO:0005737">
    <property type="term" value="C:cytoplasm"/>
    <property type="evidence" value="ECO:0007669"/>
    <property type="project" value="UniProtKB-SubCell"/>
</dbReference>
<evidence type="ECO:0000256" key="5">
    <source>
        <dbReference type="ARBA" id="ARBA00023027"/>
    </source>
</evidence>
<evidence type="ECO:0000313" key="12">
    <source>
        <dbReference type="EMBL" id="AEK38205.1"/>
    </source>
</evidence>
<evidence type="ECO:0000256" key="4">
    <source>
        <dbReference type="ARBA" id="ARBA00023002"/>
    </source>
</evidence>
<dbReference type="GO" id="GO:0004459">
    <property type="term" value="F:L-lactate dehydrogenase (NAD+) activity"/>
    <property type="evidence" value="ECO:0007669"/>
    <property type="project" value="UniProtKB-UniRule"/>
</dbReference>
<comment type="activity regulation">
    <text evidence="7">Allosterically activated by fructose 1,6-bisphosphate (FBP).</text>
</comment>
<dbReference type="HAMAP" id="MF_00488">
    <property type="entry name" value="Lactate_dehydrog"/>
    <property type="match status" value="1"/>
</dbReference>
<dbReference type="eggNOG" id="COG0039">
    <property type="taxonomic scope" value="Bacteria"/>
</dbReference>
<dbReference type="PANTHER" id="PTHR43128">
    <property type="entry name" value="L-2-HYDROXYCARBOXYLATE DEHYDROGENASE (NAD(P)(+))"/>
    <property type="match status" value="1"/>
</dbReference>
<evidence type="ECO:0000256" key="7">
    <source>
        <dbReference type="HAMAP-Rule" id="MF_00488"/>
    </source>
</evidence>
<evidence type="ECO:0000256" key="9">
    <source>
        <dbReference type="PIRSR" id="PIRSR000102-3"/>
    </source>
</evidence>
<comment type="pathway">
    <text evidence="1 7">Fermentation; pyruvate fermentation to lactate; (S)-lactate from pyruvate: step 1/1.</text>
</comment>
<feature type="binding site" evidence="7">
    <location>
        <position position="84"/>
    </location>
    <ligand>
        <name>NAD(+)</name>
        <dbReference type="ChEBI" id="CHEBI:57540"/>
    </ligand>
</feature>
<dbReference type="InterPro" id="IPR018177">
    <property type="entry name" value="L-lactate_DH_AS"/>
</dbReference>
<sequence length="335" mass="35632">MYPPQRRKDRAMTTTGATTTATKIVLIGAGDVGVAYAFALINQGLCDRLVLIDLDEKRTWGQVQDLNHAVPWSNHRTVITQGDYPDCADADIVCICAGAAQKPGETRLDLVEKNVGIFRGIVGSVRDSGFDGVYLVASNPVDILSYVTWKVSGLPSRRVIGSGTVLDTARLRWALGNHFDIAPTSVHAYVIGEHGDTELPVWSAGSVAGVPLSTRLAATGGTEAADRIFAQTRDAAYEIIKAKGSTSFGIGQGLARITAAVLGNEDVALPVSTLVDGIYGREGRRPLYIGTPAVIARDGVREAVELPLDATERGQFAHSADTLEQVMEDAGVFDL</sequence>
<keyword evidence="7" id="KW-0963">Cytoplasm</keyword>
<feature type="binding site" evidence="7 9">
    <location>
        <position position="53"/>
    </location>
    <ligand>
        <name>NAD(+)</name>
        <dbReference type="ChEBI" id="CHEBI:57540"/>
    </ligand>
</feature>
<comment type="catalytic activity">
    <reaction evidence="6 7">
        <text>(S)-lactate + NAD(+) = pyruvate + NADH + H(+)</text>
        <dbReference type="Rhea" id="RHEA:23444"/>
        <dbReference type="ChEBI" id="CHEBI:15361"/>
        <dbReference type="ChEBI" id="CHEBI:15378"/>
        <dbReference type="ChEBI" id="CHEBI:16651"/>
        <dbReference type="ChEBI" id="CHEBI:57540"/>
        <dbReference type="ChEBI" id="CHEBI:57945"/>
        <dbReference type="EC" id="1.1.1.27"/>
    </reaction>
</comment>
<comment type="subcellular location">
    <subcellularLocation>
        <location evidence="7">Cytoplasm</location>
    </subcellularLocation>
</comment>
<dbReference type="EC" id="1.1.1.27" evidence="3 7"/>
<keyword evidence="7" id="KW-0021">Allosteric enzyme</keyword>
<gene>
    <name evidence="7 12" type="primary">ldh</name>
    <name evidence="12" type="ordered locus">CVAR_2864</name>
</gene>
<keyword evidence="5 7" id="KW-0520">NAD</keyword>
<feature type="binding site" evidence="7">
    <location>
        <position position="187"/>
    </location>
    <ligand>
        <name>beta-D-fructose 1,6-bisphosphate</name>
        <dbReference type="ChEBI" id="CHEBI:32966"/>
        <note>allosteric activator</note>
    </ligand>
</feature>
<feature type="domain" description="Lactate/malate dehydrogenase N-terminal" evidence="10">
    <location>
        <begin position="22"/>
        <end position="161"/>
    </location>
</feature>
<comment type="similarity">
    <text evidence="2 7">Belongs to the LDH/MDH superfamily. LDH family.</text>
</comment>
<evidence type="ECO:0000256" key="2">
    <source>
        <dbReference type="ARBA" id="ARBA00006054"/>
    </source>
</evidence>
<comment type="function">
    <text evidence="7">Catalyzes the conversion of lactate to pyruvate.</text>
</comment>